<gene>
    <name evidence="2" type="ORF">LTR16_008146</name>
</gene>
<evidence type="ECO:0000313" key="2">
    <source>
        <dbReference type="EMBL" id="KAK5243024.1"/>
    </source>
</evidence>
<dbReference type="EMBL" id="JAVRRA010010084">
    <property type="protein sequence ID" value="KAK5243024.1"/>
    <property type="molecule type" value="Genomic_DNA"/>
</dbReference>
<reference evidence="2 3" key="1">
    <citation type="submission" date="2023-08" db="EMBL/GenBank/DDBJ databases">
        <title>Black Yeasts Isolated from many extreme environments.</title>
        <authorList>
            <person name="Coleine C."/>
            <person name="Stajich J.E."/>
            <person name="Selbmann L."/>
        </authorList>
    </citation>
    <scope>NUCLEOTIDE SEQUENCE [LARGE SCALE GENOMIC DNA]</scope>
    <source>
        <strain evidence="2 3">CCFEE 536</strain>
    </source>
</reference>
<feature type="compositionally biased region" description="Polar residues" evidence="1">
    <location>
        <begin position="1"/>
        <end position="14"/>
    </location>
</feature>
<dbReference type="Proteomes" id="UP001357485">
    <property type="component" value="Unassembled WGS sequence"/>
</dbReference>
<comment type="caution">
    <text evidence="2">The sequence shown here is derived from an EMBL/GenBank/DDBJ whole genome shotgun (WGS) entry which is preliminary data.</text>
</comment>
<sequence>MVPALRTSTRNAPRSNGRIGKRPLYREPDSGESSIEELEEPEQLQRRRPKRNKAPRLMPNVSGNHHRLEAQDTPRKRSRRTATTRPAGQP</sequence>
<organism evidence="2 3">
    <name type="scientific">Cryomyces antarcticus</name>
    <dbReference type="NCBI Taxonomy" id="329879"/>
    <lineage>
        <taxon>Eukaryota</taxon>
        <taxon>Fungi</taxon>
        <taxon>Dikarya</taxon>
        <taxon>Ascomycota</taxon>
        <taxon>Pezizomycotina</taxon>
        <taxon>Dothideomycetes</taxon>
        <taxon>Dothideomycetes incertae sedis</taxon>
        <taxon>Cryomyces</taxon>
    </lineage>
</organism>
<feature type="non-terminal residue" evidence="2">
    <location>
        <position position="90"/>
    </location>
</feature>
<name>A0ABR0LUL7_9PEZI</name>
<proteinExistence type="predicted"/>
<protein>
    <submittedName>
        <fullName evidence="2">Uncharacterized protein</fullName>
    </submittedName>
</protein>
<keyword evidence="3" id="KW-1185">Reference proteome</keyword>
<evidence type="ECO:0000256" key="1">
    <source>
        <dbReference type="SAM" id="MobiDB-lite"/>
    </source>
</evidence>
<feature type="compositionally biased region" description="Basic and acidic residues" evidence="1">
    <location>
        <begin position="66"/>
        <end position="75"/>
    </location>
</feature>
<accession>A0ABR0LUL7</accession>
<evidence type="ECO:0000313" key="3">
    <source>
        <dbReference type="Proteomes" id="UP001357485"/>
    </source>
</evidence>
<feature type="region of interest" description="Disordered" evidence="1">
    <location>
        <begin position="1"/>
        <end position="90"/>
    </location>
</feature>